<dbReference type="Pfam" id="PF11301">
    <property type="entry name" value="DUF3103"/>
    <property type="match status" value="1"/>
</dbReference>
<reference evidence="5" key="2">
    <citation type="journal article" date="2019" name="Int. J. Syst. Evol. Microbiol.">
        <title>The Global Catalogue of Microorganisms (GCM) 10K type strain sequencing project: providing services to taxonomists for standard genome sequencing and annotation.</title>
        <authorList>
            <consortium name="The Broad Institute Genomics Platform"/>
            <consortium name="The Broad Institute Genome Sequencing Center for Infectious Disease"/>
            <person name="Wu L."/>
            <person name="Ma J."/>
        </authorList>
    </citation>
    <scope>NUCLEOTIDE SEQUENCE [LARGE SCALE GENOMIC DNA]</scope>
    <source>
        <strain evidence="5">CGMCC 1.18437</strain>
    </source>
</reference>
<dbReference type="AlphaFoldDB" id="A0A7W8KE57"/>
<evidence type="ECO:0008006" key="6">
    <source>
        <dbReference type="Google" id="ProtNLM"/>
    </source>
</evidence>
<keyword evidence="5" id="KW-1185">Reference proteome</keyword>
<evidence type="ECO:0000313" key="4">
    <source>
        <dbReference type="Proteomes" id="UP000539473"/>
    </source>
</evidence>
<reference evidence="2" key="1">
    <citation type="journal article" date="2014" name="Int. J. Syst. Evol. Microbiol.">
        <title>Complete genome of a new Firmicutes species belonging to the dominant human colonic microbiota ('Ruminococcus bicirculans') reveals two chromosomes and a selective capacity to utilize plant glucans.</title>
        <authorList>
            <consortium name="NISC Comparative Sequencing Program"/>
            <person name="Wegmann U."/>
            <person name="Louis P."/>
            <person name="Goesmann A."/>
            <person name="Henrissat B."/>
            <person name="Duncan S.H."/>
            <person name="Flint H.J."/>
        </authorList>
    </citation>
    <scope>NUCLEOTIDE SEQUENCE</scope>
    <source>
        <strain evidence="2">CGMCC 1.18437</strain>
    </source>
</reference>
<evidence type="ECO:0000313" key="2">
    <source>
        <dbReference type="EMBL" id="GHF40971.1"/>
    </source>
</evidence>
<dbReference type="Proteomes" id="UP000619376">
    <property type="component" value="Unassembled WGS sequence"/>
</dbReference>
<dbReference type="Proteomes" id="UP000539473">
    <property type="component" value="Unassembled WGS sequence"/>
</dbReference>
<dbReference type="InterPro" id="IPR021452">
    <property type="entry name" value="DUF3103"/>
</dbReference>
<evidence type="ECO:0000313" key="3">
    <source>
        <dbReference type="EMBL" id="MBB5376078.1"/>
    </source>
</evidence>
<comment type="caution">
    <text evidence="3">The sequence shown here is derived from an EMBL/GenBank/DDBJ whole genome shotgun (WGS) entry which is preliminary data.</text>
</comment>
<reference evidence="3 4" key="3">
    <citation type="submission" date="2020-08" db="EMBL/GenBank/DDBJ databases">
        <title>Genomic Encyclopedia of Type Strains, Phase IV (KMG-IV): sequencing the most valuable type-strain genomes for metagenomic binning, comparative biology and taxonomic classification.</title>
        <authorList>
            <person name="Goeker M."/>
        </authorList>
    </citation>
    <scope>NUCLEOTIDE SEQUENCE [LARGE SCALE GENOMIC DNA]</scope>
    <source>
        <strain evidence="3 4">DSM 27521</strain>
    </source>
</reference>
<name>A0A7W8KE57_9DEIO</name>
<dbReference type="EMBL" id="BNAJ01000003">
    <property type="protein sequence ID" value="GHF40971.1"/>
    <property type="molecule type" value="Genomic_DNA"/>
</dbReference>
<accession>A0A7W8KE57</accession>
<dbReference type="EMBL" id="JACHFK010000003">
    <property type="protein sequence ID" value="MBB5376078.1"/>
    <property type="molecule type" value="Genomic_DNA"/>
</dbReference>
<protein>
    <recommendedName>
        <fullName evidence="6">DUF3103 family protein</fullName>
    </recommendedName>
</protein>
<proteinExistence type="predicted"/>
<keyword evidence="1" id="KW-0732">Signal</keyword>
<gene>
    <name evidence="2" type="ORF">GCM10017781_17050</name>
    <name evidence="3" type="ORF">HNQ07_001535</name>
</gene>
<reference evidence="2" key="4">
    <citation type="submission" date="2024-05" db="EMBL/GenBank/DDBJ databases">
        <authorList>
            <person name="Sun Q."/>
            <person name="Zhou Y."/>
        </authorList>
    </citation>
    <scope>NUCLEOTIDE SEQUENCE</scope>
    <source>
        <strain evidence="2">CGMCC 1.18437</strain>
    </source>
</reference>
<organism evidence="3 4">
    <name type="scientific">Deinococcus metalli</name>
    <dbReference type="NCBI Taxonomy" id="1141878"/>
    <lineage>
        <taxon>Bacteria</taxon>
        <taxon>Thermotogati</taxon>
        <taxon>Deinococcota</taxon>
        <taxon>Deinococci</taxon>
        <taxon>Deinococcales</taxon>
        <taxon>Deinococcaceae</taxon>
        <taxon>Deinococcus</taxon>
    </lineage>
</organism>
<evidence type="ECO:0000256" key="1">
    <source>
        <dbReference type="SAM" id="SignalP"/>
    </source>
</evidence>
<feature type="chain" id="PRO_5030546070" description="DUF3103 family protein" evidence="1">
    <location>
        <begin position="21"/>
        <end position="360"/>
    </location>
</feature>
<dbReference type="RefSeq" id="WP_184110354.1">
    <property type="nucleotide sequence ID" value="NZ_BNAJ01000003.1"/>
</dbReference>
<sequence length="360" mass="37853">MTVITRAVPAALLAVTLALSACGQTPQTAATAGTPAVSAADAQVNAALDAFAQDLARHLQSPELRATILQQTDARFDGDRETLYAALARAPLGGGTVESLLASGPGETLHPLGTVTGSVRNLQVAVRGPAWDAATHVPLVAVAPQGGDEFAPVVAYDAQGGRHVLDGRTAPSEAVVVVGVNERVDAQGHVMIPIDVHAGAAPPSPVPSGTVPSSPGLSAQACDSWERLSSLYVRDDHEPWVRGDPEIYVQLGSNSRDGLYVGSLPDVNDENRWYTPNRDLIRWSSTTLGSWMMYLWYERDGGSSVTLTFGADVRGVNGSVSYTVADGDDQMGHAALAFGDRLSTFALDTGDVRWWRSGCK</sequence>
<evidence type="ECO:0000313" key="5">
    <source>
        <dbReference type="Proteomes" id="UP000619376"/>
    </source>
</evidence>
<dbReference type="PROSITE" id="PS51257">
    <property type="entry name" value="PROKAR_LIPOPROTEIN"/>
    <property type="match status" value="1"/>
</dbReference>
<feature type="signal peptide" evidence="1">
    <location>
        <begin position="1"/>
        <end position="20"/>
    </location>
</feature>